<dbReference type="PANTHER" id="PTHR48248:SF5">
    <property type="entry name" value="UVR DOMAIN-CONTAINING PROTEIN"/>
    <property type="match status" value="1"/>
</dbReference>
<dbReference type="PANTHER" id="PTHR48248">
    <property type="entry name" value="UVR DOMAIN-CONTAINING PROTEIN"/>
    <property type="match status" value="1"/>
</dbReference>
<dbReference type="AlphaFoldDB" id="A0A1Q3BMI9"/>
<name>A0A1Q3BMI9_CEPFO</name>
<organism evidence="2 3">
    <name type="scientific">Cephalotus follicularis</name>
    <name type="common">Albany pitcher plant</name>
    <dbReference type="NCBI Taxonomy" id="3775"/>
    <lineage>
        <taxon>Eukaryota</taxon>
        <taxon>Viridiplantae</taxon>
        <taxon>Streptophyta</taxon>
        <taxon>Embryophyta</taxon>
        <taxon>Tracheophyta</taxon>
        <taxon>Spermatophyta</taxon>
        <taxon>Magnoliopsida</taxon>
        <taxon>eudicotyledons</taxon>
        <taxon>Gunneridae</taxon>
        <taxon>Pentapetalae</taxon>
        <taxon>rosids</taxon>
        <taxon>fabids</taxon>
        <taxon>Oxalidales</taxon>
        <taxon>Cephalotaceae</taxon>
        <taxon>Cephalotus</taxon>
    </lineage>
</organism>
<sequence>MQSGKIGYNVATNWRASSIHRTIRKRTRIRKVKESIERLKTEMGEIRKVQNCIRNRQLETKGNIQEIESECSKLRNESKFIHEMSKDTQLRLNLMFKILRAREDNDLAKANDFTRSLRELIAKQNKV</sequence>
<dbReference type="OrthoDB" id="993736at2759"/>
<evidence type="ECO:0000313" key="2">
    <source>
        <dbReference type="EMBL" id="GAV69240.1"/>
    </source>
</evidence>
<accession>A0A1Q3BMI9</accession>
<gene>
    <name evidence="2" type="ORF">CFOL_v3_12741</name>
</gene>
<comment type="caution">
    <text evidence="2">The sequence shown here is derived from an EMBL/GenBank/DDBJ whole genome shotgun (WGS) entry which is preliminary data.</text>
</comment>
<keyword evidence="1" id="KW-0175">Coiled coil</keyword>
<keyword evidence="3" id="KW-1185">Reference proteome</keyword>
<dbReference type="EMBL" id="BDDD01000704">
    <property type="protein sequence ID" value="GAV69240.1"/>
    <property type="molecule type" value="Genomic_DNA"/>
</dbReference>
<dbReference type="InParanoid" id="A0A1Q3BMI9"/>
<reference evidence="3" key="1">
    <citation type="submission" date="2016-04" db="EMBL/GenBank/DDBJ databases">
        <title>Cephalotus genome sequencing.</title>
        <authorList>
            <person name="Fukushima K."/>
            <person name="Hasebe M."/>
            <person name="Fang X."/>
        </authorList>
    </citation>
    <scope>NUCLEOTIDE SEQUENCE [LARGE SCALE GENOMIC DNA]</scope>
    <source>
        <strain evidence="3">cv. St1</strain>
    </source>
</reference>
<protein>
    <submittedName>
        <fullName evidence="2">Uncharacterized protein</fullName>
    </submittedName>
</protein>
<evidence type="ECO:0000256" key="1">
    <source>
        <dbReference type="SAM" id="Coils"/>
    </source>
</evidence>
<dbReference type="Proteomes" id="UP000187406">
    <property type="component" value="Unassembled WGS sequence"/>
</dbReference>
<feature type="coiled-coil region" evidence="1">
    <location>
        <begin position="29"/>
        <end position="77"/>
    </location>
</feature>
<evidence type="ECO:0000313" key="3">
    <source>
        <dbReference type="Proteomes" id="UP000187406"/>
    </source>
</evidence>
<proteinExistence type="predicted"/>